<proteinExistence type="predicted"/>
<dbReference type="SUPFAM" id="SSF103473">
    <property type="entry name" value="MFS general substrate transporter"/>
    <property type="match status" value="1"/>
</dbReference>
<dbReference type="Proteomes" id="UP000791080">
    <property type="component" value="Unassembled WGS sequence"/>
</dbReference>
<protein>
    <submittedName>
        <fullName evidence="7">Fucose permease</fullName>
    </submittedName>
</protein>
<keyword evidence="2 5" id="KW-0812">Transmembrane</keyword>
<dbReference type="Gene3D" id="1.20.1250.20">
    <property type="entry name" value="MFS general substrate transporter like domains"/>
    <property type="match status" value="2"/>
</dbReference>
<feature type="transmembrane region" description="Helical" evidence="5">
    <location>
        <begin position="284"/>
        <end position="303"/>
    </location>
</feature>
<feature type="domain" description="Major facilitator superfamily (MFS) profile" evidence="6">
    <location>
        <begin position="216"/>
        <end position="397"/>
    </location>
</feature>
<dbReference type="InterPro" id="IPR020846">
    <property type="entry name" value="MFS_dom"/>
</dbReference>
<feature type="transmembrane region" description="Helical" evidence="5">
    <location>
        <begin position="309"/>
        <end position="331"/>
    </location>
</feature>
<dbReference type="PANTHER" id="PTHR23514:SF13">
    <property type="entry name" value="INNER MEMBRANE PROTEIN YBJJ"/>
    <property type="match status" value="1"/>
</dbReference>
<evidence type="ECO:0000313" key="7">
    <source>
        <dbReference type="EMBL" id="MCP2330530.1"/>
    </source>
</evidence>
<feature type="transmembrane region" description="Helical" evidence="5">
    <location>
        <begin position="171"/>
        <end position="191"/>
    </location>
</feature>
<evidence type="ECO:0000256" key="5">
    <source>
        <dbReference type="SAM" id="Phobius"/>
    </source>
</evidence>
<feature type="transmembrane region" description="Helical" evidence="5">
    <location>
        <begin position="142"/>
        <end position="165"/>
    </location>
</feature>
<dbReference type="PROSITE" id="PS50850">
    <property type="entry name" value="MFS"/>
    <property type="match status" value="1"/>
</dbReference>
<dbReference type="InterPro" id="IPR011701">
    <property type="entry name" value="MFS"/>
</dbReference>
<feature type="transmembrane region" description="Helical" evidence="5">
    <location>
        <begin position="212"/>
        <end position="232"/>
    </location>
</feature>
<accession>A0ABT1JDF4</accession>
<comment type="subcellular location">
    <subcellularLocation>
        <location evidence="1">Cell membrane</location>
        <topology evidence="1">Multi-pass membrane protein</topology>
    </subcellularLocation>
</comment>
<dbReference type="EMBL" id="AUBJ02000001">
    <property type="protein sequence ID" value="MCP2330530.1"/>
    <property type="molecule type" value="Genomic_DNA"/>
</dbReference>
<dbReference type="Pfam" id="PF07690">
    <property type="entry name" value="MFS_1"/>
    <property type="match status" value="2"/>
</dbReference>
<dbReference type="CDD" id="cd17393">
    <property type="entry name" value="MFS_MosC_like"/>
    <property type="match status" value="1"/>
</dbReference>
<keyword evidence="8" id="KW-1185">Reference proteome</keyword>
<feature type="transmembrane region" description="Helical" evidence="5">
    <location>
        <begin position="252"/>
        <end position="272"/>
    </location>
</feature>
<feature type="transmembrane region" description="Helical" evidence="5">
    <location>
        <begin position="17"/>
        <end position="38"/>
    </location>
</feature>
<name>A0ABT1JDF4_ACTCY</name>
<reference evidence="7 8" key="1">
    <citation type="submission" date="2022-06" db="EMBL/GenBank/DDBJ databases">
        <title>Genomic Encyclopedia of Type Strains, Phase I: the one thousand microbial genomes (KMG-I) project.</title>
        <authorList>
            <person name="Kyrpides N."/>
        </authorList>
    </citation>
    <scope>NUCLEOTIDE SEQUENCE [LARGE SCALE GENOMIC DNA]</scope>
    <source>
        <strain evidence="7 8">DSM 43889</strain>
    </source>
</reference>
<sequence length="397" mass="40571">MVDTSTRLPAELRRARVAVAVLFFANAFAMANIVPRYPEIRDALGLSNSALGLAIAAMPTGALVAGLLAGVLSGRFGSGRVAVWCMVGAGLVLPLVSVVGGWAALAAVLFTMGALDAWADAASNAHGLRVQRRYGRSVLNSFHGVWSVGAVAGGVVCSALIGFGVPLTSHLPLVGLVIVSLALAARLHLLAGPEASERDQESASSLPSAPRAAWPVLRMVVLGCLLLAACAVEDIPSSWGAALLLDSYGAPAGLAGAVFVAFQAAMTVGRFLGDRITDRYGHVAVGRAGGLLITLPLALALPFDSVPVLIAAFACAGLGTATLFPSAVHAAGNIPGLRSEHGIAIVTWCSRLGFLTVPPLIGVLSDLLDLRVAVGTAIVFGLLVLLLSGALVHRDRR</sequence>
<evidence type="ECO:0000256" key="1">
    <source>
        <dbReference type="ARBA" id="ARBA00004651"/>
    </source>
</evidence>
<comment type="caution">
    <text evidence="7">The sequence shown here is derived from an EMBL/GenBank/DDBJ whole genome shotgun (WGS) entry which is preliminary data.</text>
</comment>
<feature type="transmembrane region" description="Helical" evidence="5">
    <location>
        <begin position="343"/>
        <end position="364"/>
    </location>
</feature>
<gene>
    <name evidence="7" type="ORF">G443_000800</name>
</gene>
<keyword evidence="4 5" id="KW-0472">Membrane</keyword>
<evidence type="ECO:0000256" key="4">
    <source>
        <dbReference type="ARBA" id="ARBA00023136"/>
    </source>
</evidence>
<evidence type="ECO:0000259" key="6">
    <source>
        <dbReference type="PROSITE" id="PS50850"/>
    </source>
</evidence>
<feature type="transmembrane region" description="Helical" evidence="5">
    <location>
        <begin position="370"/>
        <end position="392"/>
    </location>
</feature>
<dbReference type="PANTHER" id="PTHR23514">
    <property type="entry name" value="BYPASS OF STOP CODON PROTEIN 6"/>
    <property type="match status" value="1"/>
</dbReference>
<evidence type="ECO:0000256" key="3">
    <source>
        <dbReference type="ARBA" id="ARBA00022989"/>
    </source>
</evidence>
<feature type="transmembrane region" description="Helical" evidence="5">
    <location>
        <begin position="50"/>
        <end position="72"/>
    </location>
</feature>
<keyword evidence="3 5" id="KW-1133">Transmembrane helix</keyword>
<dbReference type="InterPro" id="IPR036259">
    <property type="entry name" value="MFS_trans_sf"/>
</dbReference>
<evidence type="ECO:0000256" key="2">
    <source>
        <dbReference type="ARBA" id="ARBA00022692"/>
    </source>
</evidence>
<dbReference type="InterPro" id="IPR051788">
    <property type="entry name" value="MFS_Transporter"/>
</dbReference>
<evidence type="ECO:0000313" key="8">
    <source>
        <dbReference type="Proteomes" id="UP000791080"/>
    </source>
</evidence>
<organism evidence="7 8">
    <name type="scientific">Actinoalloteichus caeruleus DSM 43889</name>
    <dbReference type="NCBI Taxonomy" id="1120930"/>
    <lineage>
        <taxon>Bacteria</taxon>
        <taxon>Bacillati</taxon>
        <taxon>Actinomycetota</taxon>
        <taxon>Actinomycetes</taxon>
        <taxon>Pseudonocardiales</taxon>
        <taxon>Pseudonocardiaceae</taxon>
        <taxon>Actinoalloteichus</taxon>
        <taxon>Actinoalloteichus cyanogriseus</taxon>
    </lineage>
</organism>